<feature type="compositionally biased region" description="Basic and acidic residues" evidence="4">
    <location>
        <begin position="184"/>
        <end position="212"/>
    </location>
</feature>
<evidence type="ECO:0000313" key="5">
    <source>
        <dbReference type="EMBL" id="MEQ2170578.1"/>
    </source>
</evidence>
<organism evidence="5 6">
    <name type="scientific">Goodea atripinnis</name>
    <dbReference type="NCBI Taxonomy" id="208336"/>
    <lineage>
        <taxon>Eukaryota</taxon>
        <taxon>Metazoa</taxon>
        <taxon>Chordata</taxon>
        <taxon>Craniata</taxon>
        <taxon>Vertebrata</taxon>
        <taxon>Euteleostomi</taxon>
        <taxon>Actinopterygii</taxon>
        <taxon>Neopterygii</taxon>
        <taxon>Teleostei</taxon>
        <taxon>Neoteleostei</taxon>
        <taxon>Acanthomorphata</taxon>
        <taxon>Ovalentaria</taxon>
        <taxon>Atherinomorphae</taxon>
        <taxon>Cyprinodontiformes</taxon>
        <taxon>Goodeidae</taxon>
        <taxon>Goodea</taxon>
    </lineage>
</organism>
<keyword evidence="6" id="KW-1185">Reference proteome</keyword>
<dbReference type="InterPro" id="IPR036179">
    <property type="entry name" value="Ig-like_dom_sf"/>
</dbReference>
<proteinExistence type="predicted"/>
<reference evidence="5 6" key="1">
    <citation type="submission" date="2021-06" db="EMBL/GenBank/DDBJ databases">
        <authorList>
            <person name="Palmer J.M."/>
        </authorList>
    </citation>
    <scope>NUCLEOTIDE SEQUENCE [LARGE SCALE GENOMIC DNA]</scope>
    <source>
        <strain evidence="5 6">GA_2019</strain>
        <tissue evidence="5">Muscle</tissue>
    </source>
</reference>
<gene>
    <name evidence="5" type="ORF">GOODEAATRI_001737</name>
</gene>
<dbReference type="PANTHER" id="PTHR47091">
    <property type="entry name" value="ALPHA-PROTEIN KINASE 2-RELATED"/>
    <property type="match status" value="1"/>
</dbReference>
<dbReference type="EMBL" id="JAHRIO010040036">
    <property type="protein sequence ID" value="MEQ2170578.1"/>
    <property type="molecule type" value="Genomic_DNA"/>
</dbReference>
<evidence type="ECO:0000256" key="3">
    <source>
        <dbReference type="ARBA" id="ARBA00048679"/>
    </source>
</evidence>
<evidence type="ECO:0000313" key="6">
    <source>
        <dbReference type="Proteomes" id="UP001476798"/>
    </source>
</evidence>
<feature type="region of interest" description="Disordered" evidence="4">
    <location>
        <begin position="365"/>
        <end position="403"/>
    </location>
</feature>
<name>A0ABV0NJ50_9TELE</name>
<comment type="catalytic activity">
    <reaction evidence="3">
        <text>L-seryl-[protein] + ATP = O-phospho-L-seryl-[protein] + ADP + H(+)</text>
        <dbReference type="Rhea" id="RHEA:17989"/>
        <dbReference type="Rhea" id="RHEA-COMP:9863"/>
        <dbReference type="Rhea" id="RHEA-COMP:11604"/>
        <dbReference type="ChEBI" id="CHEBI:15378"/>
        <dbReference type="ChEBI" id="CHEBI:29999"/>
        <dbReference type="ChEBI" id="CHEBI:30616"/>
        <dbReference type="ChEBI" id="CHEBI:83421"/>
        <dbReference type="ChEBI" id="CHEBI:456216"/>
        <dbReference type="EC" id="2.7.11.1"/>
    </reaction>
</comment>
<accession>A0ABV0NJ50</accession>
<evidence type="ECO:0000256" key="4">
    <source>
        <dbReference type="SAM" id="MobiDB-lite"/>
    </source>
</evidence>
<feature type="region of interest" description="Disordered" evidence="4">
    <location>
        <begin position="317"/>
        <end position="347"/>
    </location>
</feature>
<comment type="catalytic activity">
    <reaction evidence="2">
        <text>L-threonyl-[protein] + ATP = O-phospho-L-threonyl-[protein] + ADP + H(+)</text>
        <dbReference type="Rhea" id="RHEA:46608"/>
        <dbReference type="Rhea" id="RHEA-COMP:11060"/>
        <dbReference type="Rhea" id="RHEA-COMP:11605"/>
        <dbReference type="ChEBI" id="CHEBI:15378"/>
        <dbReference type="ChEBI" id="CHEBI:30013"/>
        <dbReference type="ChEBI" id="CHEBI:30616"/>
        <dbReference type="ChEBI" id="CHEBI:61977"/>
        <dbReference type="ChEBI" id="CHEBI:456216"/>
        <dbReference type="EC" id="2.7.11.1"/>
    </reaction>
</comment>
<dbReference type="SUPFAM" id="SSF48726">
    <property type="entry name" value="Immunoglobulin"/>
    <property type="match status" value="1"/>
</dbReference>
<sequence length="520" mass="57201">MLTSIGSQWLSISVPLVVWSGDAKGSTAKAEFRALSYCLWFGIYSDVRLALPVNRFGEDEGGSSNGRSESRNTYLSNVRPENRSTLCSVMAQLTEDVQPSFETTLKSKAVSENCNVKFTCVISEYKSRIFFFSCTLDDAAIYQVSASNSKGIVSCSGVLEVGTMNEYKIHQRFFAKLKQKAEKKKRDVEDKGKKDNKENIQKEEQRSSPEHSYRKRSVPPLEEKPVVNNSAAAGQPGDAAESKAVSSGNKDAGEMTPVNSSLENEESEETLAKKRIKMSNGVDTGVNSSISRSHMMGVGGENSYDGGIGLAQFLSETLQSQSPEENQEEKCKDTDAATLRDNKENDTASISSMLHSVKDFFFGKSKKDSHSISHAENEEDFAQSTGPSEPEPDMPPSFQLQVEKNSEEPNHMVDNVLPMETDKAVEPSESVVQQAASAEPLQFNCEYPDVLPDFKPLPETVKESAGKRIGEAVETIEAMEVSAEGESSSPVEEKSLSRFQVHTEVSRTVFLASCHFQIKY</sequence>
<feature type="compositionally biased region" description="Polar residues" evidence="4">
    <location>
        <begin position="281"/>
        <end position="292"/>
    </location>
</feature>
<feature type="region of interest" description="Disordered" evidence="4">
    <location>
        <begin position="184"/>
        <end position="303"/>
    </location>
</feature>
<comment type="caution">
    <text evidence="5">The sequence shown here is derived from an EMBL/GenBank/DDBJ whole genome shotgun (WGS) entry which is preliminary data.</text>
</comment>
<dbReference type="PANTHER" id="PTHR47091:SF1">
    <property type="entry name" value="ALPHA-PROTEIN KINASE 3"/>
    <property type="match status" value="1"/>
</dbReference>
<evidence type="ECO:0000256" key="2">
    <source>
        <dbReference type="ARBA" id="ARBA00047899"/>
    </source>
</evidence>
<evidence type="ECO:0000256" key="1">
    <source>
        <dbReference type="ARBA" id="ARBA00012513"/>
    </source>
</evidence>
<feature type="compositionally biased region" description="Basic and acidic residues" evidence="4">
    <location>
        <begin position="365"/>
        <end position="376"/>
    </location>
</feature>
<protein>
    <recommendedName>
        <fullName evidence="1">non-specific serine/threonine protein kinase</fullName>
        <ecNumber evidence="1">2.7.11.1</ecNumber>
    </recommendedName>
</protein>
<dbReference type="Proteomes" id="UP001476798">
    <property type="component" value="Unassembled WGS sequence"/>
</dbReference>
<dbReference type="EC" id="2.7.11.1" evidence="1"/>
<feature type="compositionally biased region" description="Basic and acidic residues" evidence="4">
    <location>
        <begin position="328"/>
        <end position="346"/>
    </location>
</feature>